<keyword evidence="2" id="KW-1185">Reference proteome</keyword>
<name>A0A291LXA8_9RHOB</name>
<dbReference type="RefSeq" id="WP_097372785.1">
    <property type="nucleotide sequence ID" value="NZ_CP021404.1"/>
</dbReference>
<dbReference type="OrthoDB" id="7644647at2"/>
<evidence type="ECO:0000313" key="2">
    <source>
        <dbReference type="Proteomes" id="UP000219050"/>
    </source>
</evidence>
<proteinExistence type="predicted"/>
<dbReference type="EMBL" id="CP021404">
    <property type="protein sequence ID" value="ATI41294.1"/>
    <property type="molecule type" value="Genomic_DNA"/>
</dbReference>
<evidence type="ECO:0000313" key="1">
    <source>
        <dbReference type="EMBL" id="ATI41294.1"/>
    </source>
</evidence>
<sequence length="195" mass="21097">MTLPHGPGHNGGPTMERGASWRRVAWGKARAELLPQLPLNVIKRRVARAKELGLDYRTYATVHAASGRDIVAFLFSTNALRLLRSHDAVPVPRAEKLRALARCDTGLLTQPPFAAETLAARLQAEQGLRFAPVTHAPALSEGWGDTRARLRGMLRAARIDPDGVVIVGDTALESGWSATASLAGHVPAERFFATR</sequence>
<accession>A0A291LXA8</accession>
<reference evidence="1 2" key="1">
    <citation type="submission" date="2017-05" db="EMBL/GenBank/DDBJ databases">
        <title>Comparative genomic and metabolic analysis of manganese-oxidizing mechanisms in Celeribater manganoxidans DY25T: its adaption to the environment of polymetallic nodule.</title>
        <authorList>
            <person name="Wang X."/>
        </authorList>
    </citation>
    <scope>NUCLEOTIDE SEQUENCE [LARGE SCALE GENOMIC DNA]</scope>
    <source>
        <strain evidence="1 2">DY25</strain>
    </source>
</reference>
<dbReference type="Proteomes" id="UP000219050">
    <property type="component" value="Chromosome"/>
</dbReference>
<dbReference type="AlphaFoldDB" id="A0A291LXA8"/>
<dbReference type="KEGG" id="cmag:CBW24_04270"/>
<protein>
    <submittedName>
        <fullName evidence="1">Uncharacterized protein</fullName>
    </submittedName>
</protein>
<gene>
    <name evidence="1" type="ORF">CBW24_04270</name>
</gene>
<organism evidence="1 2">
    <name type="scientific">Pacificitalea manganoxidans</name>
    <dbReference type="NCBI Taxonomy" id="1411902"/>
    <lineage>
        <taxon>Bacteria</taxon>
        <taxon>Pseudomonadati</taxon>
        <taxon>Pseudomonadota</taxon>
        <taxon>Alphaproteobacteria</taxon>
        <taxon>Rhodobacterales</taxon>
        <taxon>Paracoccaceae</taxon>
        <taxon>Pacificitalea</taxon>
    </lineage>
</organism>